<gene>
    <name evidence="8" type="ORF">AGOS_ADL180C</name>
</gene>
<evidence type="ECO:0000256" key="6">
    <source>
        <dbReference type="ARBA" id="ARBA00023239"/>
    </source>
</evidence>
<dbReference type="RefSeq" id="NP_983916.1">
    <property type="nucleotide sequence ID" value="NM_209269.1"/>
</dbReference>
<evidence type="ECO:0000256" key="4">
    <source>
        <dbReference type="ARBA" id="ARBA00023141"/>
    </source>
</evidence>
<dbReference type="PANTHER" id="PTHR21022">
    <property type="entry name" value="PREPHENATE DEHYDRATASE P PROTEIN"/>
    <property type="match status" value="1"/>
</dbReference>
<name>Q75AV0_EREGS</name>
<dbReference type="InParanoid" id="Q75AV0"/>
<dbReference type="InterPro" id="IPR001086">
    <property type="entry name" value="Preph_deHydtase"/>
</dbReference>
<evidence type="ECO:0000259" key="7">
    <source>
        <dbReference type="PROSITE" id="PS51171"/>
    </source>
</evidence>
<dbReference type="FunCoup" id="Q75AV0">
    <property type="interactions" value="129"/>
</dbReference>
<dbReference type="eggNOG" id="KOG2797">
    <property type="taxonomic scope" value="Eukaryota"/>
</dbReference>
<dbReference type="OrthoDB" id="983542at2759"/>
<dbReference type="OMA" id="PLMIYRE"/>
<dbReference type="PROSITE" id="PS51171">
    <property type="entry name" value="PREPHENATE_DEHYDR_3"/>
    <property type="match status" value="1"/>
</dbReference>
<evidence type="ECO:0000313" key="8">
    <source>
        <dbReference type="EMBL" id="AAS51740.1"/>
    </source>
</evidence>
<dbReference type="UniPathway" id="UPA00121">
    <property type="reaction ID" value="UER00345"/>
</dbReference>
<protein>
    <recommendedName>
        <fullName evidence="2">prephenate dehydratase</fullName>
        <ecNumber evidence="2">4.2.1.51</ecNumber>
    </recommendedName>
</protein>
<dbReference type="Proteomes" id="UP000000591">
    <property type="component" value="Chromosome IV"/>
</dbReference>
<dbReference type="STRING" id="284811.Q75AV0"/>
<keyword evidence="3" id="KW-0028">Amino-acid biosynthesis</keyword>
<dbReference type="InterPro" id="IPR045865">
    <property type="entry name" value="ACT-like_dom_sf"/>
</dbReference>
<dbReference type="Gene3D" id="3.30.70.260">
    <property type="match status" value="1"/>
</dbReference>
<evidence type="ECO:0000313" key="9">
    <source>
        <dbReference type="Proteomes" id="UP000000591"/>
    </source>
</evidence>
<evidence type="ECO:0000256" key="2">
    <source>
        <dbReference type="ARBA" id="ARBA00013147"/>
    </source>
</evidence>
<dbReference type="FunFam" id="3.40.190.10:FF:000254">
    <property type="entry name" value="Prephenate dehydratase"/>
    <property type="match status" value="1"/>
</dbReference>
<dbReference type="SUPFAM" id="SSF55021">
    <property type="entry name" value="ACT-like"/>
    <property type="match status" value="1"/>
</dbReference>
<dbReference type="SUPFAM" id="SSF53850">
    <property type="entry name" value="Periplasmic binding protein-like II"/>
    <property type="match status" value="1"/>
</dbReference>
<dbReference type="PANTHER" id="PTHR21022:SF19">
    <property type="entry name" value="PREPHENATE DEHYDRATASE-RELATED"/>
    <property type="match status" value="1"/>
</dbReference>
<dbReference type="GO" id="GO:0004664">
    <property type="term" value="F:prephenate dehydratase activity"/>
    <property type="evidence" value="ECO:0000318"/>
    <property type="project" value="GO_Central"/>
</dbReference>
<feature type="domain" description="Prephenate dehydratase" evidence="7">
    <location>
        <begin position="3"/>
        <end position="209"/>
    </location>
</feature>
<evidence type="ECO:0000256" key="3">
    <source>
        <dbReference type="ARBA" id="ARBA00022605"/>
    </source>
</evidence>
<dbReference type="GO" id="GO:0005737">
    <property type="term" value="C:cytoplasm"/>
    <property type="evidence" value="ECO:0000318"/>
    <property type="project" value="GO_Central"/>
</dbReference>
<dbReference type="InterPro" id="IPR008242">
    <property type="entry name" value="Chor_mutase/pphenate_deHydtase"/>
</dbReference>
<keyword evidence="9" id="KW-1185">Reference proteome</keyword>
<dbReference type="GeneID" id="4620058"/>
<dbReference type="KEGG" id="ago:AGOS_ADL180C"/>
<dbReference type="AlphaFoldDB" id="Q75AV0"/>
<dbReference type="EC" id="4.2.1.51" evidence="2"/>
<dbReference type="EMBL" id="AE016817">
    <property type="protein sequence ID" value="AAS51740.1"/>
    <property type="molecule type" value="Genomic_DNA"/>
</dbReference>
<proteinExistence type="predicted"/>
<keyword evidence="4" id="KW-0057">Aromatic amino acid biosynthesis</keyword>
<accession>Q75AV0</accession>
<evidence type="ECO:0000256" key="5">
    <source>
        <dbReference type="ARBA" id="ARBA00023222"/>
    </source>
</evidence>
<organism evidence="8 9">
    <name type="scientific">Eremothecium gossypii (strain ATCC 10895 / CBS 109.51 / FGSC 9923 / NRRL Y-1056)</name>
    <name type="common">Yeast</name>
    <name type="synonym">Ashbya gossypii</name>
    <dbReference type="NCBI Taxonomy" id="284811"/>
    <lineage>
        <taxon>Eukaryota</taxon>
        <taxon>Fungi</taxon>
        <taxon>Dikarya</taxon>
        <taxon>Ascomycota</taxon>
        <taxon>Saccharomycotina</taxon>
        <taxon>Saccharomycetes</taxon>
        <taxon>Saccharomycetales</taxon>
        <taxon>Saccharomycetaceae</taxon>
        <taxon>Eremothecium</taxon>
    </lineage>
</organism>
<reference evidence="8 9" key="1">
    <citation type="journal article" date="2004" name="Science">
        <title>The Ashbya gossypii genome as a tool for mapping the ancient Saccharomyces cerevisiae genome.</title>
        <authorList>
            <person name="Dietrich F.S."/>
            <person name="Voegeli S."/>
            <person name="Brachat S."/>
            <person name="Lerch A."/>
            <person name="Gates K."/>
            <person name="Steiner S."/>
            <person name="Mohr C."/>
            <person name="Pohlmann R."/>
            <person name="Luedi P."/>
            <person name="Choi S."/>
            <person name="Wing R.A."/>
            <person name="Flavier A."/>
            <person name="Gaffney T.D."/>
            <person name="Philippsen P."/>
        </authorList>
    </citation>
    <scope>NUCLEOTIDE SEQUENCE [LARGE SCALE GENOMIC DNA]</scope>
    <source>
        <strain evidence="9">ATCC 10895 / CBS 109.51 / FGSC 9923 / NRRL Y-1056</strain>
    </source>
</reference>
<dbReference type="CDD" id="cd04905">
    <property type="entry name" value="ACT_CM-PDT"/>
    <property type="match status" value="1"/>
</dbReference>
<dbReference type="Pfam" id="PF00800">
    <property type="entry name" value="PDT"/>
    <property type="match status" value="1"/>
</dbReference>
<dbReference type="GO" id="GO:0009094">
    <property type="term" value="P:L-phenylalanine biosynthetic process"/>
    <property type="evidence" value="ECO:0000318"/>
    <property type="project" value="GO_Central"/>
</dbReference>
<dbReference type="CDD" id="cd13532">
    <property type="entry name" value="PBP2_PDT_like"/>
    <property type="match status" value="1"/>
</dbReference>
<keyword evidence="5" id="KW-0584">Phenylalanine biosynthesis</keyword>
<dbReference type="HOGENOM" id="CLU_035008_1_0_1"/>
<dbReference type="PIRSF" id="PIRSF001500">
    <property type="entry name" value="Chor_mut_pdt_Ppr"/>
    <property type="match status" value="1"/>
</dbReference>
<comment type="pathway">
    <text evidence="1">Amino-acid biosynthesis; L-phenylalanine biosynthesis; phenylpyruvate from prephenate: step 1/1.</text>
</comment>
<sequence length="320" mass="36122">MTRIAYLGPSGTYTHQATIQQFGVEDNEMIPMVSIQKCFSALLKDESISYAVLPAENSTNGQVVFTYDLLRDYMLETPNAARGCMLPGFAIVAEQYVAVEHCLASPLPMTADELKNANIERIYSHPQVWGQVGKYLEELARVTGKALSRCDAGSTSQAVDRCLRDYREDKTVTLAIASALACRISGAHIVQSHISDVADNTTRFLIIQRRKQEPLQILPGRQPTPSGERIHLVAFTTDRQGAGSLTDVLLVLKRYGIDMRSITSRPFRRCSTSSKWQYVFFVEYSDELDVPWDSFHAEVGAHCREWCHWGTFYRNNRYYS</sequence>
<dbReference type="Gene3D" id="3.40.190.10">
    <property type="entry name" value="Periplasmic binding protein-like II"/>
    <property type="match status" value="2"/>
</dbReference>
<reference evidence="9" key="2">
    <citation type="journal article" date="2013" name="G3 (Bethesda)">
        <title>Genomes of Ashbya fungi isolated from insects reveal four mating-type loci, numerous translocations, lack of transposons, and distinct gene duplications.</title>
        <authorList>
            <person name="Dietrich F.S."/>
            <person name="Voegeli S."/>
            <person name="Kuo S."/>
            <person name="Philippsen P."/>
        </authorList>
    </citation>
    <scope>GENOME REANNOTATION</scope>
    <source>
        <strain evidence="9">ATCC 10895 / CBS 109.51 / FGSC 9923 / NRRL Y-1056</strain>
    </source>
</reference>
<keyword evidence="6" id="KW-0456">Lyase</keyword>
<evidence type="ECO:0000256" key="1">
    <source>
        <dbReference type="ARBA" id="ARBA00004741"/>
    </source>
</evidence>